<dbReference type="RefSeq" id="XP_022328473.1">
    <property type="nucleotide sequence ID" value="XM_022472765.1"/>
</dbReference>
<evidence type="ECO:0000256" key="4">
    <source>
        <dbReference type="ARBA" id="ARBA00022737"/>
    </source>
</evidence>
<evidence type="ECO:0000256" key="2">
    <source>
        <dbReference type="ARBA" id="ARBA00006991"/>
    </source>
</evidence>
<dbReference type="RefSeq" id="XP_022328472.1">
    <property type="nucleotide sequence ID" value="XM_022472764.1"/>
</dbReference>
<feature type="domain" description="C2H2-type" evidence="13">
    <location>
        <begin position="641"/>
        <end position="669"/>
    </location>
</feature>
<feature type="region of interest" description="Disordered" evidence="12">
    <location>
        <begin position="367"/>
        <end position="401"/>
    </location>
</feature>
<feature type="domain" description="C2H2-type" evidence="13">
    <location>
        <begin position="585"/>
        <end position="612"/>
    </location>
</feature>
<keyword evidence="8" id="KW-0238">DNA-binding</keyword>
<dbReference type="RefSeq" id="XP_022328471.1">
    <property type="nucleotide sequence ID" value="XM_022472763.1"/>
</dbReference>
<evidence type="ECO:0000256" key="10">
    <source>
        <dbReference type="ARBA" id="ARBA00023242"/>
    </source>
</evidence>
<dbReference type="SMART" id="SM00355">
    <property type="entry name" value="ZnF_C2H2"/>
    <property type="match status" value="11"/>
</dbReference>
<dbReference type="SUPFAM" id="SSF57667">
    <property type="entry name" value="beta-beta-alpha zinc fingers"/>
    <property type="match status" value="5"/>
</dbReference>
<dbReference type="KEGG" id="cvn:111127549"/>
<gene>
    <name evidence="15 16 17" type="primary">LOC111127549</name>
</gene>
<dbReference type="GO" id="GO:0005634">
    <property type="term" value="C:nucleus"/>
    <property type="evidence" value="ECO:0007669"/>
    <property type="project" value="UniProtKB-SubCell"/>
</dbReference>
<feature type="domain" description="C2H2-type" evidence="13">
    <location>
        <begin position="436"/>
        <end position="463"/>
    </location>
</feature>
<feature type="compositionally biased region" description="Basic and acidic residues" evidence="12">
    <location>
        <begin position="382"/>
        <end position="401"/>
    </location>
</feature>
<dbReference type="Gene3D" id="3.30.160.60">
    <property type="entry name" value="Classic Zinc Finger"/>
    <property type="match status" value="7"/>
</dbReference>
<feature type="domain" description="C2H2-type" evidence="13">
    <location>
        <begin position="613"/>
        <end position="640"/>
    </location>
</feature>
<dbReference type="Pfam" id="PF00096">
    <property type="entry name" value="zf-C2H2"/>
    <property type="match status" value="4"/>
</dbReference>
<evidence type="ECO:0000256" key="9">
    <source>
        <dbReference type="ARBA" id="ARBA00023163"/>
    </source>
</evidence>
<comment type="similarity">
    <text evidence="2">Belongs to the krueppel C2H2-type zinc-finger protein family.</text>
</comment>
<keyword evidence="5 11" id="KW-0863">Zinc-finger</keyword>
<keyword evidence="4" id="KW-0677">Repeat</keyword>
<evidence type="ECO:0000259" key="13">
    <source>
        <dbReference type="PROSITE" id="PS50157"/>
    </source>
</evidence>
<evidence type="ECO:0000256" key="7">
    <source>
        <dbReference type="ARBA" id="ARBA00023015"/>
    </source>
</evidence>
<keyword evidence="7" id="KW-0805">Transcription regulation</keyword>
<evidence type="ECO:0000313" key="15">
    <source>
        <dbReference type="RefSeq" id="XP_022328471.1"/>
    </source>
</evidence>
<feature type="domain" description="C2H2-type" evidence="13">
    <location>
        <begin position="735"/>
        <end position="758"/>
    </location>
</feature>
<dbReference type="AlphaFoldDB" id="A0A8B8DN97"/>
<feature type="domain" description="C2H2-type" evidence="13">
    <location>
        <begin position="670"/>
        <end position="698"/>
    </location>
</feature>
<feature type="domain" description="C2H2-type" evidence="13">
    <location>
        <begin position="707"/>
        <end position="734"/>
    </location>
</feature>
<dbReference type="PROSITE" id="PS50157">
    <property type="entry name" value="ZINC_FINGER_C2H2_2"/>
    <property type="match status" value="9"/>
</dbReference>
<dbReference type="GO" id="GO:0000978">
    <property type="term" value="F:RNA polymerase II cis-regulatory region sequence-specific DNA binding"/>
    <property type="evidence" value="ECO:0007669"/>
    <property type="project" value="TreeGrafter"/>
</dbReference>
<sequence>MNATPVMDVFDRYCMFCHEHRKRLHCLTKYKAQNENYVESIEKFLNLTLDLPINVISCMHVCEKCINTCKMYSKFKTDSVKNLSIFIERNRDRFKRMTSSNANKQSVCSSVQKISLETTTDKERERNQCKSNKSLSFQEPVDHTYSVSSHESGKTYGTGSVDHCGAGAGGISRFLQDKAVGDIVEQICNALREMSKRSGLVQMRPGILTETNWFLKVFEEMKQNRPQLLKMLLISLENLLLKSLEQDDVEVQDLISNGEGENGAELMYRDDRENNMMEEVFSCTEIDTMKRECVDTPGGENSTGNLALDQTSVEIKTEPVDTSSENMEESAIAKEGGIESMCSPKPSDNQNINVNFRVIISNFKEQEKGECLEQSPKSSLGSEKENESTETDSGTREKANLTDANSREHMCMFCDRSMDNIDDLLCHVVSHEGEGMQCKICHTESNTSEDLRQHVQSHQNEKKILLKGGTIVLSKFSPQSKLSGHMKLVLDNNPFEQRLSPLKTSSQMLSVVHLCAECNLVFKSQRDFQFHKENNCLRNVGGDRSTSHSAEAQFFPHICKTCGQGFTEKHSLTSHMSCHMNEKPYSCEDCGKSFREKFRLKMHKRIHLGEKPYKCSHCEQSFLFKHNRRDHELIHLNKRSFLCDVCGAAFNQKKGLKSHMMRVHIQNPDQLCSECGKVFKNAQYLKFHFIHRHMKPEDVATCGFTVFTCKFCQKLFSDSRGLNDHLNRHTGAKPFPCTHCDKRFSDKGNLRQHMKKRHNPRLHHCPVCSQGFPGKRELKTHLTSHKTRKTKKKLKSTQRPIDKSLEVASDKGEEQMQIQSSDVIQGTKVLTNAEEDFLFW</sequence>
<evidence type="ECO:0000256" key="1">
    <source>
        <dbReference type="ARBA" id="ARBA00004123"/>
    </source>
</evidence>
<keyword evidence="9" id="KW-0804">Transcription</keyword>
<evidence type="ECO:0000256" key="5">
    <source>
        <dbReference type="ARBA" id="ARBA00022771"/>
    </source>
</evidence>
<accession>A0A8B8DN97</accession>
<dbReference type="InterPro" id="IPR013087">
    <property type="entry name" value="Znf_C2H2_type"/>
</dbReference>
<feature type="domain" description="C2H2-type" evidence="13">
    <location>
        <begin position="763"/>
        <end position="790"/>
    </location>
</feature>
<comment type="subcellular location">
    <subcellularLocation>
        <location evidence="1">Nucleus</location>
    </subcellularLocation>
</comment>
<evidence type="ECO:0000313" key="14">
    <source>
        <dbReference type="Proteomes" id="UP000694844"/>
    </source>
</evidence>
<name>A0A8B8DN97_CRAVI</name>
<evidence type="ECO:0000256" key="3">
    <source>
        <dbReference type="ARBA" id="ARBA00022723"/>
    </source>
</evidence>
<evidence type="ECO:0000313" key="16">
    <source>
        <dbReference type="RefSeq" id="XP_022328472.1"/>
    </source>
</evidence>
<evidence type="ECO:0000256" key="6">
    <source>
        <dbReference type="ARBA" id="ARBA00022833"/>
    </source>
</evidence>
<dbReference type="GO" id="GO:0008270">
    <property type="term" value="F:zinc ion binding"/>
    <property type="evidence" value="ECO:0007669"/>
    <property type="project" value="UniProtKB-KW"/>
</dbReference>
<keyword evidence="6" id="KW-0862">Zinc</keyword>
<dbReference type="GO" id="GO:0001228">
    <property type="term" value="F:DNA-binding transcription activator activity, RNA polymerase II-specific"/>
    <property type="evidence" value="ECO:0007669"/>
    <property type="project" value="TreeGrafter"/>
</dbReference>
<dbReference type="PANTHER" id="PTHR24393">
    <property type="entry name" value="ZINC FINGER PROTEIN"/>
    <property type="match status" value="1"/>
</dbReference>
<feature type="domain" description="C2H2-type" evidence="13">
    <location>
        <begin position="557"/>
        <end position="584"/>
    </location>
</feature>
<keyword evidence="14" id="KW-1185">Reference proteome</keyword>
<evidence type="ECO:0000256" key="12">
    <source>
        <dbReference type="SAM" id="MobiDB-lite"/>
    </source>
</evidence>
<dbReference type="PANTHER" id="PTHR24393:SF15">
    <property type="entry name" value="IP01243P-RELATED"/>
    <property type="match status" value="1"/>
</dbReference>
<dbReference type="FunFam" id="3.30.160.60:FF:001289">
    <property type="entry name" value="Zinc finger protein 574"/>
    <property type="match status" value="1"/>
</dbReference>
<protein>
    <submittedName>
        <fullName evidence="15 16">Zinc finger protein 567-like</fullName>
    </submittedName>
</protein>
<organism evidence="14 15">
    <name type="scientific">Crassostrea virginica</name>
    <name type="common">Eastern oyster</name>
    <dbReference type="NCBI Taxonomy" id="6565"/>
    <lineage>
        <taxon>Eukaryota</taxon>
        <taxon>Metazoa</taxon>
        <taxon>Spiralia</taxon>
        <taxon>Lophotrochozoa</taxon>
        <taxon>Mollusca</taxon>
        <taxon>Bivalvia</taxon>
        <taxon>Autobranchia</taxon>
        <taxon>Pteriomorphia</taxon>
        <taxon>Ostreida</taxon>
        <taxon>Ostreoidea</taxon>
        <taxon>Ostreidae</taxon>
        <taxon>Crassostrea</taxon>
    </lineage>
</organism>
<dbReference type="OrthoDB" id="3437960at2759"/>
<reference evidence="15 16" key="1">
    <citation type="submission" date="2025-04" db="UniProtKB">
        <authorList>
            <consortium name="RefSeq"/>
        </authorList>
    </citation>
    <scope>IDENTIFICATION</scope>
    <source>
        <tissue evidence="15 16">Whole sample</tissue>
    </source>
</reference>
<evidence type="ECO:0000313" key="17">
    <source>
        <dbReference type="RefSeq" id="XP_022328473.1"/>
    </source>
</evidence>
<dbReference type="PROSITE" id="PS00028">
    <property type="entry name" value="ZINC_FINGER_C2H2_1"/>
    <property type="match status" value="9"/>
</dbReference>
<dbReference type="FunFam" id="3.30.160.60:FF:000017">
    <property type="entry name" value="zinc finger protein 62 homolog"/>
    <property type="match status" value="1"/>
</dbReference>
<evidence type="ECO:0000256" key="11">
    <source>
        <dbReference type="PROSITE-ProRule" id="PRU00042"/>
    </source>
</evidence>
<dbReference type="GeneID" id="111127549"/>
<dbReference type="Proteomes" id="UP000694844">
    <property type="component" value="Chromosome 3"/>
</dbReference>
<evidence type="ECO:0000256" key="8">
    <source>
        <dbReference type="ARBA" id="ARBA00023125"/>
    </source>
</evidence>
<keyword evidence="10" id="KW-0539">Nucleus</keyword>
<dbReference type="InterPro" id="IPR036236">
    <property type="entry name" value="Znf_C2H2_sf"/>
</dbReference>
<keyword evidence="3" id="KW-0479">Metal-binding</keyword>
<proteinExistence type="inferred from homology"/>